<dbReference type="CDD" id="cd08422">
    <property type="entry name" value="PBP2_CrgA_like"/>
    <property type="match status" value="1"/>
</dbReference>
<dbReference type="SUPFAM" id="SSF46785">
    <property type="entry name" value="Winged helix' DNA-binding domain"/>
    <property type="match status" value="1"/>
</dbReference>
<dbReference type="InterPro" id="IPR058163">
    <property type="entry name" value="LysR-type_TF_proteobact-type"/>
</dbReference>
<reference evidence="6 7" key="1">
    <citation type="submission" date="2020-04" db="EMBL/GenBank/DDBJ databases">
        <title>Genome sequencing of novel species.</title>
        <authorList>
            <person name="Heo J."/>
            <person name="Kim S.-J."/>
            <person name="Kim J.-S."/>
            <person name="Hong S.-B."/>
            <person name="Kwon S.-W."/>
        </authorList>
    </citation>
    <scope>NUCLEOTIDE SEQUENCE [LARGE SCALE GENOMIC DNA]</scope>
    <source>
        <strain evidence="6 7">AF9R3</strain>
    </source>
</reference>
<dbReference type="PANTHER" id="PTHR30537">
    <property type="entry name" value="HTH-TYPE TRANSCRIPTIONAL REGULATOR"/>
    <property type="match status" value="1"/>
</dbReference>
<keyword evidence="3" id="KW-0238">DNA-binding</keyword>
<evidence type="ECO:0000313" key="6">
    <source>
        <dbReference type="EMBL" id="QJD93780.1"/>
    </source>
</evidence>
<dbReference type="InterPro" id="IPR036388">
    <property type="entry name" value="WH-like_DNA-bd_sf"/>
</dbReference>
<evidence type="ECO:0000256" key="4">
    <source>
        <dbReference type="ARBA" id="ARBA00023163"/>
    </source>
</evidence>
<dbReference type="Gene3D" id="1.10.10.10">
    <property type="entry name" value="Winged helix-like DNA-binding domain superfamily/Winged helix DNA-binding domain"/>
    <property type="match status" value="1"/>
</dbReference>
<sequence length="329" mass="35654">MAGERIVIDGLKCFVTVVELRSLTKAAIHLEMAVSSVSRKIDALEAELGARLLLRSSRQVIVTDAGERFLPRARNILAELADGKNAVQELDSEPRGLLTVTAPAAFGRLHVAPAMAAFLQRHPLIEVDLHVSDDVVDLSARRVDVAVRAGVLPASDLVATRLAGMNRVVSASPAYLERHGWPQQPEDLLDHQCLTVTGRVAPRGWWRFEGVNGNQPLPVRGKLRCDDTDSLLHAAISGAGIAHLANWLVSDAIVAGQLVPVFPMPPVERSEIAPRRDPADPAIHAVHMPGRSNQAKAQLLIRHLKEYFGSPPYWDLAMEAAGAGERHAP</sequence>
<dbReference type="InterPro" id="IPR005119">
    <property type="entry name" value="LysR_subst-bd"/>
</dbReference>
<evidence type="ECO:0000259" key="5">
    <source>
        <dbReference type="PROSITE" id="PS50931"/>
    </source>
</evidence>
<keyword evidence="2" id="KW-0805">Transcription regulation</keyword>
<gene>
    <name evidence="6" type="ORF">HH213_29040</name>
</gene>
<dbReference type="EMBL" id="CP051684">
    <property type="protein sequence ID" value="QJD93780.1"/>
    <property type="molecule type" value="Genomic_DNA"/>
</dbReference>
<protein>
    <submittedName>
        <fullName evidence="6">LysR family transcriptional regulator</fullName>
    </submittedName>
</protein>
<accession>A0ABX6MID4</accession>
<dbReference type="Gene3D" id="3.40.190.290">
    <property type="match status" value="1"/>
</dbReference>
<dbReference type="PROSITE" id="PS50931">
    <property type="entry name" value="HTH_LYSR"/>
    <property type="match status" value="1"/>
</dbReference>
<comment type="similarity">
    <text evidence="1">Belongs to the LysR transcriptional regulatory family.</text>
</comment>
<organism evidence="6 7">
    <name type="scientific">Duganella dendranthematis</name>
    <dbReference type="NCBI Taxonomy" id="2728021"/>
    <lineage>
        <taxon>Bacteria</taxon>
        <taxon>Pseudomonadati</taxon>
        <taxon>Pseudomonadota</taxon>
        <taxon>Betaproteobacteria</taxon>
        <taxon>Burkholderiales</taxon>
        <taxon>Oxalobacteraceae</taxon>
        <taxon>Telluria group</taxon>
        <taxon>Duganella</taxon>
    </lineage>
</organism>
<dbReference type="PANTHER" id="PTHR30537:SF5">
    <property type="entry name" value="HTH-TYPE TRANSCRIPTIONAL ACTIVATOR TTDR-RELATED"/>
    <property type="match status" value="1"/>
</dbReference>
<evidence type="ECO:0000256" key="2">
    <source>
        <dbReference type="ARBA" id="ARBA00023015"/>
    </source>
</evidence>
<dbReference type="SUPFAM" id="SSF53850">
    <property type="entry name" value="Periplasmic binding protein-like II"/>
    <property type="match status" value="1"/>
</dbReference>
<keyword evidence="4" id="KW-0804">Transcription</keyword>
<proteinExistence type="inferred from homology"/>
<dbReference type="InterPro" id="IPR036390">
    <property type="entry name" value="WH_DNA-bd_sf"/>
</dbReference>
<keyword evidence="7" id="KW-1185">Reference proteome</keyword>
<dbReference type="InterPro" id="IPR000847">
    <property type="entry name" value="LysR_HTH_N"/>
</dbReference>
<evidence type="ECO:0000256" key="3">
    <source>
        <dbReference type="ARBA" id="ARBA00023125"/>
    </source>
</evidence>
<name>A0ABX6MID4_9BURK</name>
<dbReference type="Pfam" id="PF03466">
    <property type="entry name" value="LysR_substrate"/>
    <property type="match status" value="1"/>
</dbReference>
<dbReference type="Pfam" id="PF00126">
    <property type="entry name" value="HTH_1"/>
    <property type="match status" value="1"/>
</dbReference>
<dbReference type="Proteomes" id="UP000503117">
    <property type="component" value="Chromosome"/>
</dbReference>
<feature type="domain" description="HTH lysR-type" evidence="5">
    <location>
        <begin position="6"/>
        <end position="63"/>
    </location>
</feature>
<evidence type="ECO:0000256" key="1">
    <source>
        <dbReference type="ARBA" id="ARBA00009437"/>
    </source>
</evidence>
<evidence type="ECO:0000313" key="7">
    <source>
        <dbReference type="Proteomes" id="UP000503117"/>
    </source>
</evidence>